<name>A0A316ZH33_9BASI</name>
<dbReference type="EMBL" id="KZ819287">
    <property type="protein sequence ID" value="PWN99595.1"/>
    <property type="molecule type" value="Genomic_DNA"/>
</dbReference>
<sequence length="349" mass="37419">MSAHSSSSDEAPVGFYARRDAASCEQRQVHLRQSFEQTMAAAAARIATTTAAALCSSAAPAASSSLPAAPSVRGYEPDMTLEVCIQRYIANLYGFRDTLFGRELLRNWAVKNCSTAVGDVYPSRMHAADYLAYSQRRPDSLLVDEPWTAVQDLTVQYLLLENTSFDAPDFVKAADSHSCLNGRTLMCLFTRAPMIDARTDVGSGDLRADMCALLAKSSEQSDRDAGACILDGGSLEPYNHGRSGVIAALDDAFAALFLKLALGEKRDKCAAHAMSDSPPPELPAWMSDTVAGAYARPISPPPELSAAKWAWVRVDRNSDSPPPPERSWAEATSVAAGLALLDSLPPGWA</sequence>
<gene>
    <name evidence="1" type="ORF">FA09DRAFT_337111</name>
</gene>
<protein>
    <submittedName>
        <fullName evidence="1">Uncharacterized protein</fullName>
    </submittedName>
</protein>
<dbReference type="Proteomes" id="UP000245946">
    <property type="component" value="Unassembled WGS sequence"/>
</dbReference>
<evidence type="ECO:0000313" key="2">
    <source>
        <dbReference type="Proteomes" id="UP000245946"/>
    </source>
</evidence>
<accession>A0A316ZH33</accession>
<dbReference type="GeneID" id="37271512"/>
<evidence type="ECO:0000313" key="1">
    <source>
        <dbReference type="EMBL" id="PWN99595.1"/>
    </source>
</evidence>
<dbReference type="AlphaFoldDB" id="A0A316ZH33"/>
<reference evidence="1 2" key="1">
    <citation type="journal article" date="2018" name="Mol. Biol. Evol.">
        <title>Broad Genomic Sampling Reveals a Smut Pathogenic Ancestry of the Fungal Clade Ustilaginomycotina.</title>
        <authorList>
            <person name="Kijpornyongpan T."/>
            <person name="Mondo S.J."/>
            <person name="Barry K."/>
            <person name="Sandor L."/>
            <person name="Lee J."/>
            <person name="Lipzen A."/>
            <person name="Pangilinan J."/>
            <person name="LaButti K."/>
            <person name="Hainaut M."/>
            <person name="Henrissat B."/>
            <person name="Grigoriev I.V."/>
            <person name="Spatafora J.W."/>
            <person name="Aime M.C."/>
        </authorList>
    </citation>
    <scope>NUCLEOTIDE SEQUENCE [LARGE SCALE GENOMIC DNA]</scope>
    <source>
        <strain evidence="1 2">MCA 4186</strain>
    </source>
</reference>
<proteinExistence type="predicted"/>
<organism evidence="1 2">
    <name type="scientific">Tilletiopsis washingtonensis</name>
    <dbReference type="NCBI Taxonomy" id="58919"/>
    <lineage>
        <taxon>Eukaryota</taxon>
        <taxon>Fungi</taxon>
        <taxon>Dikarya</taxon>
        <taxon>Basidiomycota</taxon>
        <taxon>Ustilaginomycotina</taxon>
        <taxon>Exobasidiomycetes</taxon>
        <taxon>Entylomatales</taxon>
        <taxon>Entylomatales incertae sedis</taxon>
        <taxon>Tilletiopsis</taxon>
    </lineage>
</organism>
<keyword evidence="2" id="KW-1185">Reference proteome</keyword>
<dbReference type="RefSeq" id="XP_025599874.1">
    <property type="nucleotide sequence ID" value="XM_025743968.1"/>
</dbReference>